<reference evidence="2" key="1">
    <citation type="submission" date="2019-07" db="EMBL/GenBank/DDBJ databases">
        <title>Toxilogical consequences of a new and cryptic species of cyanobacteria (Komarekiella delphini-convector) recovered from the epidermis of a bottlenose dolphin and 1500 ft. in the air.</title>
        <authorList>
            <person name="Brown A.O."/>
            <person name="Dvorak P."/>
            <person name="Villanueva C.D."/>
            <person name="Foss A.J."/>
            <person name="Garvey A.D."/>
            <person name="Gibson Q.A."/>
            <person name="Johansen J.R."/>
            <person name="Casamatta D.A."/>
        </authorList>
    </citation>
    <scope>NUCLEOTIDE SEQUENCE</scope>
    <source>
        <strain evidence="2">SJRDD-AB1</strain>
    </source>
</reference>
<sequence>MDATEQLAQEAKQQSFDQRSVDIFESVYQDAGVTSIKNMNINDSDRILSVLAQEQATPEFIRGFLAHGWQQGIPVEVVQHILNSDQDGDGRTLAQELFTDGSDPFEPDQPQRQFRSGRTKELEL</sequence>
<keyword evidence="3" id="KW-1185">Reference proteome</keyword>
<proteinExistence type="predicted"/>
<evidence type="ECO:0000256" key="1">
    <source>
        <dbReference type="SAM" id="MobiDB-lite"/>
    </source>
</evidence>
<gene>
    <name evidence="2" type="ORF">FNW02_37550</name>
</gene>
<organism evidence="2 3">
    <name type="scientific">Komarekiella delphini-convector SJRDD-AB1</name>
    <dbReference type="NCBI Taxonomy" id="2593771"/>
    <lineage>
        <taxon>Bacteria</taxon>
        <taxon>Bacillati</taxon>
        <taxon>Cyanobacteriota</taxon>
        <taxon>Cyanophyceae</taxon>
        <taxon>Nostocales</taxon>
        <taxon>Nostocaceae</taxon>
        <taxon>Komarekiella</taxon>
        <taxon>Komarekiella delphini-convector</taxon>
    </lineage>
</organism>
<protein>
    <submittedName>
        <fullName evidence="2">Uncharacterized protein</fullName>
    </submittedName>
</protein>
<dbReference type="Proteomes" id="UP001165986">
    <property type="component" value="Unassembled WGS sequence"/>
</dbReference>
<dbReference type="EMBL" id="VJXY01000142">
    <property type="protein sequence ID" value="MBD6621247.1"/>
    <property type="molecule type" value="Genomic_DNA"/>
</dbReference>
<feature type="region of interest" description="Disordered" evidence="1">
    <location>
        <begin position="98"/>
        <end position="124"/>
    </location>
</feature>
<accession>A0AA40VVU7</accession>
<evidence type="ECO:0000313" key="3">
    <source>
        <dbReference type="Proteomes" id="UP001165986"/>
    </source>
</evidence>
<dbReference type="AlphaFoldDB" id="A0AA40VVU7"/>
<comment type="caution">
    <text evidence="2">The sequence shown here is derived from an EMBL/GenBank/DDBJ whole genome shotgun (WGS) entry which is preliminary data.</text>
</comment>
<name>A0AA40VVU7_9NOST</name>
<evidence type="ECO:0000313" key="2">
    <source>
        <dbReference type="EMBL" id="MBD6621247.1"/>
    </source>
</evidence>
<dbReference type="RefSeq" id="WP_191762565.1">
    <property type="nucleotide sequence ID" value="NZ_VJXY01000142.1"/>
</dbReference>